<name>A0A3D9DNI3_9FLAO</name>
<keyword evidence="1" id="KW-0812">Transmembrane</keyword>
<gene>
    <name evidence="2" type="ORF">DRF60_06845</name>
</gene>
<accession>A0A3D9DNI3</accession>
<comment type="caution">
    <text evidence="2">The sequence shown here is derived from an EMBL/GenBank/DDBJ whole genome shotgun (WGS) entry which is preliminary data.</text>
</comment>
<keyword evidence="3" id="KW-1185">Reference proteome</keyword>
<reference evidence="2 3" key="1">
    <citation type="journal article" date="2010" name="Syst. Appl. Microbiol.">
        <title>Four new species of Chryseobacterium from the rhizosphere of coastal sand dune plants, Chryseobacterium elymi sp. nov., Chryseobacterium hagamense sp. nov., Chryseobacterium lathyri sp. nov. and Chryseobacterium rhizosphaerae sp. nov.</title>
        <authorList>
            <person name="Cho S.H."/>
            <person name="Lee K.S."/>
            <person name="Shin D.S."/>
            <person name="Han J.H."/>
            <person name="Park K.S."/>
            <person name="Lee C.H."/>
            <person name="Park K.H."/>
            <person name="Kim S.B."/>
        </authorList>
    </citation>
    <scope>NUCLEOTIDE SEQUENCE [LARGE SCALE GENOMIC DNA]</scope>
    <source>
        <strain evidence="2 3">KCTC 22547</strain>
    </source>
</reference>
<keyword evidence="1" id="KW-1133">Transmembrane helix</keyword>
<sequence length="81" mass="9592">MGCLFVFYKATNILYFIKIFSCYLIFLIKKLNIVYFNNISSVILTLNKFIICLNKISVIISFWADFFVNIIITFVINKKFL</sequence>
<protein>
    <submittedName>
        <fullName evidence="2">Uncharacterized protein</fullName>
    </submittedName>
</protein>
<proteinExistence type="predicted"/>
<evidence type="ECO:0000313" key="3">
    <source>
        <dbReference type="Proteomes" id="UP000257030"/>
    </source>
</evidence>
<dbReference type="EMBL" id="QNUH01000004">
    <property type="protein sequence ID" value="REC79533.1"/>
    <property type="molecule type" value="Genomic_DNA"/>
</dbReference>
<feature type="transmembrane region" description="Helical" evidence="1">
    <location>
        <begin position="6"/>
        <end position="26"/>
    </location>
</feature>
<feature type="transmembrane region" description="Helical" evidence="1">
    <location>
        <begin position="56"/>
        <end position="76"/>
    </location>
</feature>
<keyword evidence="1" id="KW-0472">Membrane</keyword>
<evidence type="ECO:0000256" key="1">
    <source>
        <dbReference type="SAM" id="Phobius"/>
    </source>
</evidence>
<organism evidence="2 3">
    <name type="scientific">Chryseobacterium elymi</name>
    <dbReference type="NCBI Taxonomy" id="395936"/>
    <lineage>
        <taxon>Bacteria</taxon>
        <taxon>Pseudomonadati</taxon>
        <taxon>Bacteroidota</taxon>
        <taxon>Flavobacteriia</taxon>
        <taxon>Flavobacteriales</taxon>
        <taxon>Weeksellaceae</taxon>
        <taxon>Chryseobacterium group</taxon>
        <taxon>Chryseobacterium</taxon>
    </lineage>
</organism>
<dbReference type="Proteomes" id="UP000257030">
    <property type="component" value="Unassembled WGS sequence"/>
</dbReference>
<dbReference type="AlphaFoldDB" id="A0A3D9DNI3"/>
<evidence type="ECO:0000313" key="2">
    <source>
        <dbReference type="EMBL" id="REC79533.1"/>
    </source>
</evidence>